<feature type="compositionally biased region" description="Low complexity" evidence="1">
    <location>
        <begin position="175"/>
        <end position="189"/>
    </location>
</feature>
<dbReference type="Pfam" id="PF06078">
    <property type="entry name" value="DUF937"/>
    <property type="match status" value="1"/>
</dbReference>
<reference evidence="2" key="1">
    <citation type="journal article" date="2021" name="Front. Microbiol.">
        <title>Comprehensive Comparative Genomics and Phenotyping of Methylobacterium Species.</title>
        <authorList>
            <person name="Alessa O."/>
            <person name="Ogura Y."/>
            <person name="Fujitani Y."/>
            <person name="Takami H."/>
            <person name="Hayashi T."/>
            <person name="Sahin N."/>
            <person name="Tani A."/>
        </authorList>
    </citation>
    <scope>NUCLEOTIDE SEQUENCE</scope>
    <source>
        <strain evidence="2">NBRC 15689</strain>
    </source>
</reference>
<evidence type="ECO:0000313" key="3">
    <source>
        <dbReference type="Proteomes" id="UP001055156"/>
    </source>
</evidence>
<feature type="region of interest" description="Disordered" evidence="1">
    <location>
        <begin position="231"/>
        <end position="279"/>
    </location>
</feature>
<dbReference type="Proteomes" id="UP001055156">
    <property type="component" value="Unassembled WGS sequence"/>
</dbReference>
<evidence type="ECO:0000256" key="1">
    <source>
        <dbReference type="SAM" id="MobiDB-lite"/>
    </source>
</evidence>
<dbReference type="RefSeq" id="WP_283206543.1">
    <property type="nucleotide sequence ID" value="NZ_BPQV01000012.1"/>
</dbReference>
<keyword evidence="3" id="KW-1185">Reference proteome</keyword>
<evidence type="ECO:0000313" key="2">
    <source>
        <dbReference type="EMBL" id="GJE28838.1"/>
    </source>
</evidence>
<dbReference type="InterPro" id="IPR009282">
    <property type="entry name" value="DUF937"/>
</dbReference>
<feature type="region of interest" description="Disordered" evidence="1">
    <location>
        <begin position="156"/>
        <end position="199"/>
    </location>
</feature>
<dbReference type="EMBL" id="BPQV01000012">
    <property type="protein sequence ID" value="GJE28838.1"/>
    <property type="molecule type" value="Genomic_DNA"/>
</dbReference>
<organism evidence="2 3">
    <name type="scientific">Methylobacterium organophilum</name>
    <dbReference type="NCBI Taxonomy" id="410"/>
    <lineage>
        <taxon>Bacteria</taxon>
        <taxon>Pseudomonadati</taxon>
        <taxon>Pseudomonadota</taxon>
        <taxon>Alphaproteobacteria</taxon>
        <taxon>Hyphomicrobiales</taxon>
        <taxon>Methylobacteriaceae</taxon>
        <taxon>Methylobacterium</taxon>
    </lineage>
</organism>
<sequence length="279" mass="28961">MFNPFELMQAQSPAAIQAFGQQFGLSPDQTRRAMEALLPALTMGLQATPGNDPTGMARMFGLGGGAGSTGPRKAEFPFGAMFGPPQLVQAILQQAAASSGVGTQALRQMMPVMAGMLVATLVHLMLNSETGTRAAPPPEPAPLFPPGNPWAAWFGGLMDAPAPAPPPGRKPAPKPAAKAAQPGPRAQAGKGPGERGASEASLEVFQQMMQTGAEVQEQNVKAMREIFDAFWTRPPVDKAVPAATAPEEGRSDKGAPPAEPRSDKPRAAKTPRGAAPTED</sequence>
<evidence type="ECO:0008006" key="4">
    <source>
        <dbReference type="Google" id="ProtNLM"/>
    </source>
</evidence>
<proteinExistence type="predicted"/>
<name>A0ABQ4TC78_METOR</name>
<feature type="compositionally biased region" description="Pro residues" evidence="1">
    <location>
        <begin position="162"/>
        <end position="174"/>
    </location>
</feature>
<protein>
    <recommendedName>
        <fullName evidence="4">DUF937 domain-containing protein</fullName>
    </recommendedName>
</protein>
<accession>A0ABQ4TC78</accession>
<comment type="caution">
    <text evidence="2">The sequence shown here is derived from an EMBL/GenBank/DDBJ whole genome shotgun (WGS) entry which is preliminary data.</text>
</comment>
<gene>
    <name evidence="2" type="ORF">LKMONMHP_3712</name>
</gene>
<reference evidence="2" key="2">
    <citation type="submission" date="2021-08" db="EMBL/GenBank/DDBJ databases">
        <authorList>
            <person name="Tani A."/>
            <person name="Ola A."/>
            <person name="Ogura Y."/>
            <person name="Katsura K."/>
            <person name="Hayashi T."/>
        </authorList>
    </citation>
    <scope>NUCLEOTIDE SEQUENCE</scope>
    <source>
        <strain evidence="2">NBRC 15689</strain>
    </source>
</reference>